<dbReference type="EMBL" id="HBIW01018028">
    <property type="protein sequence ID" value="CAE0700088.1"/>
    <property type="molecule type" value="Transcribed_RNA"/>
</dbReference>
<keyword evidence="5 7" id="KW-0472">Membrane</keyword>
<evidence type="ECO:0000256" key="1">
    <source>
        <dbReference type="ARBA" id="ARBA00004141"/>
    </source>
</evidence>
<evidence type="ECO:0000256" key="2">
    <source>
        <dbReference type="ARBA" id="ARBA00008573"/>
    </source>
</evidence>
<evidence type="ECO:0008006" key="10">
    <source>
        <dbReference type="Google" id="ProtNLM"/>
    </source>
</evidence>
<dbReference type="PANTHER" id="PTHR12300">
    <property type="entry name" value="HVA22-LIKE PROTEINS"/>
    <property type="match status" value="1"/>
</dbReference>
<dbReference type="PANTHER" id="PTHR12300:SF161">
    <property type="entry name" value="RECEPTOR EXPRESSION-ENHANCING PROTEIN"/>
    <property type="match status" value="1"/>
</dbReference>
<comment type="subcellular location">
    <subcellularLocation>
        <location evidence="1 6">Membrane</location>
        <topology evidence="1 6">Multi-pass membrane protein</topology>
    </subcellularLocation>
</comment>
<evidence type="ECO:0000256" key="4">
    <source>
        <dbReference type="ARBA" id="ARBA00022989"/>
    </source>
</evidence>
<keyword evidence="3 7" id="KW-0812">Transmembrane</keyword>
<feature type="transmembrane region" description="Helical" evidence="7">
    <location>
        <begin position="38"/>
        <end position="65"/>
    </location>
</feature>
<dbReference type="Pfam" id="PF03134">
    <property type="entry name" value="TB2_DP1_HVA22"/>
    <property type="match status" value="1"/>
</dbReference>
<evidence type="ECO:0000256" key="7">
    <source>
        <dbReference type="SAM" id="Phobius"/>
    </source>
</evidence>
<evidence type="ECO:0000256" key="6">
    <source>
        <dbReference type="RuleBase" id="RU362006"/>
    </source>
</evidence>
<evidence type="ECO:0000256" key="5">
    <source>
        <dbReference type="ARBA" id="ARBA00023136"/>
    </source>
</evidence>
<accession>A0A6S8WG89</accession>
<evidence type="ECO:0000256" key="3">
    <source>
        <dbReference type="ARBA" id="ARBA00022692"/>
    </source>
</evidence>
<dbReference type="GO" id="GO:0016020">
    <property type="term" value="C:membrane"/>
    <property type="evidence" value="ECO:0007669"/>
    <property type="project" value="UniProtKB-SubCell"/>
</dbReference>
<organism evidence="8">
    <name type="scientific">Pelagomonas calceolata</name>
    <dbReference type="NCBI Taxonomy" id="35677"/>
    <lineage>
        <taxon>Eukaryota</taxon>
        <taxon>Sar</taxon>
        <taxon>Stramenopiles</taxon>
        <taxon>Ochrophyta</taxon>
        <taxon>Pelagophyceae</taxon>
        <taxon>Pelagomonadales</taxon>
        <taxon>Pelagomonadaceae</taxon>
        <taxon>Pelagomonas</taxon>
    </lineage>
</organism>
<sequence>MDIETIKGKIDEVLVKLPEPARKKLEEIEKTTGQPKSLLAGGGALFGLFLVFFLCPPQLVFSAVGVGYPTYASLKMLAEDKTEDAAMWITYWCLFSLLKVVMNPLDFILGFLPFYFYLKLVLLVWLFSPTTKGAGVVYEKVVKPFVFPLLVGSKSD</sequence>
<name>A0A6S8WG89_9STRA</name>
<protein>
    <recommendedName>
        <fullName evidence="10">Receptor expression-enhancing protein</fullName>
    </recommendedName>
</protein>
<comment type="similarity">
    <text evidence="2 6">Belongs to the DP1 family.</text>
</comment>
<dbReference type="AlphaFoldDB" id="A0A6S8WG89"/>
<evidence type="ECO:0000313" key="8">
    <source>
        <dbReference type="EMBL" id="CAE0700087.1"/>
    </source>
</evidence>
<evidence type="ECO:0000313" key="9">
    <source>
        <dbReference type="EMBL" id="CAE0700088.1"/>
    </source>
</evidence>
<keyword evidence="4 7" id="KW-1133">Transmembrane helix</keyword>
<proteinExistence type="inferred from homology"/>
<feature type="transmembrane region" description="Helical" evidence="7">
    <location>
        <begin position="108"/>
        <end position="128"/>
    </location>
</feature>
<reference evidence="8" key="1">
    <citation type="submission" date="2021-01" db="EMBL/GenBank/DDBJ databases">
        <authorList>
            <person name="Corre E."/>
            <person name="Pelletier E."/>
            <person name="Niang G."/>
            <person name="Scheremetjew M."/>
            <person name="Finn R."/>
            <person name="Kale V."/>
            <person name="Holt S."/>
            <person name="Cochrane G."/>
            <person name="Meng A."/>
            <person name="Brown T."/>
            <person name="Cohen L."/>
        </authorList>
    </citation>
    <scope>NUCLEOTIDE SEQUENCE</scope>
    <source>
        <strain evidence="8">CCMP1756</strain>
    </source>
</reference>
<dbReference type="EMBL" id="HBIW01018027">
    <property type="protein sequence ID" value="CAE0700087.1"/>
    <property type="molecule type" value="Transcribed_RNA"/>
</dbReference>
<gene>
    <name evidence="8" type="ORF">PCAL00307_LOCUS15523</name>
    <name evidence="9" type="ORF">PCAL00307_LOCUS15524</name>
</gene>
<dbReference type="InterPro" id="IPR004345">
    <property type="entry name" value="TB2_DP1_HVA22"/>
</dbReference>